<evidence type="ECO:0000256" key="2">
    <source>
        <dbReference type="ARBA" id="ARBA00022741"/>
    </source>
</evidence>
<protein>
    <recommendedName>
        <fullName evidence="5">6-hydroxymethyl-7,8-dihydropterin pyrophosphokinase</fullName>
        <shortName evidence="5">HPPK</shortName>
        <ecNumber evidence="5">2.7.6.3</ecNumber>
    </recommendedName>
    <alternativeName>
        <fullName evidence="5">2-amino-4-hydroxy-6-hydroxymethyldihydropteridine pyrophosphokinase</fullName>
    </alternativeName>
    <alternativeName>
        <fullName evidence="5">6-hydroxymethyl-7,8-dihydropterin diphosphokinase</fullName>
        <shortName evidence="5">6-HMPDK</shortName>
    </alternativeName>
    <alternativeName>
        <fullName evidence="5">7,8-dihydro-6-hydroxymethylpterin diphosphokinase</fullName>
    </alternativeName>
    <alternativeName>
        <fullName evidence="5">7,8-dihydro-6-hydroxymethylpterin pyrophosphokinase</fullName>
        <shortName evidence="5">PPPK</shortName>
    </alternativeName>
</protein>
<dbReference type="GO" id="GO:0016301">
    <property type="term" value="F:kinase activity"/>
    <property type="evidence" value="ECO:0007669"/>
    <property type="project" value="UniProtKB-KW"/>
</dbReference>
<keyword evidence="4 5" id="KW-0067">ATP-binding</keyword>
<dbReference type="InterPro" id="IPR036759">
    <property type="entry name" value="TPK_catalytic_sf"/>
</dbReference>
<dbReference type="eggNOG" id="arCOG04303">
    <property type="taxonomic scope" value="Archaea"/>
</dbReference>
<dbReference type="InterPro" id="IPR002826">
    <property type="entry name" value="MptE-like"/>
</dbReference>
<dbReference type="EMBL" id="CP002551">
    <property type="protein sequence ID" value="ADZ08814.1"/>
    <property type="molecule type" value="Genomic_DNA"/>
</dbReference>
<reference evidence="8" key="1">
    <citation type="submission" date="2011-02" db="EMBL/GenBank/DDBJ databases">
        <title>Complete sequence of Methanobacterium sp. AL-21.</title>
        <authorList>
            <consortium name="US DOE Joint Genome Institute"/>
            <person name="Lucas S."/>
            <person name="Copeland A."/>
            <person name="Lapidus A."/>
            <person name="Cheng J.-F."/>
            <person name="Goodwin L."/>
            <person name="Pitluck S."/>
            <person name="Chertkov O."/>
            <person name="Detter J.C."/>
            <person name="Han C."/>
            <person name="Tapia R."/>
            <person name="Land M."/>
            <person name="Hauser L."/>
            <person name="Kyrpides N."/>
            <person name="Ivanova N."/>
            <person name="Mikhailova N."/>
            <person name="Pagani I."/>
            <person name="Cadillo-Quiroz H."/>
            <person name="Imachi H."/>
            <person name="Zinder S."/>
            <person name="Liu W."/>
            <person name="Woyke T."/>
        </authorList>
    </citation>
    <scope>NUCLEOTIDE SEQUENCE [LARGE SCALE GENOMIC DNA]</scope>
    <source>
        <strain evidence="8">AL-21</strain>
    </source>
</reference>
<dbReference type="STRING" id="877455.Metbo_0563"/>
<feature type="domain" description="6-hydroxymethylpterin diphosphokinase MptE-like" evidence="6">
    <location>
        <begin position="69"/>
        <end position="205"/>
    </location>
</feature>
<comment type="function">
    <text evidence="5">Catalyzes the transfer of diphosphate from ATP to 6-hydroxymethyl-7,8-dihydropterin (6-HMD), leading to 6-hydroxymethyl-7,8-dihydropterin diphosphate (6-HMDP).</text>
</comment>
<dbReference type="GO" id="GO:0004788">
    <property type="term" value="F:thiamine diphosphokinase activity"/>
    <property type="evidence" value="ECO:0007669"/>
    <property type="project" value="InterPro"/>
</dbReference>
<dbReference type="AlphaFoldDB" id="F0T9Z1"/>
<dbReference type="Proteomes" id="UP000007490">
    <property type="component" value="Chromosome"/>
</dbReference>
<dbReference type="Pfam" id="PF01973">
    <property type="entry name" value="MptE-like"/>
    <property type="match status" value="1"/>
</dbReference>
<organism evidence="7 8">
    <name type="scientific">Methanobacterium lacus (strain AL-21)</name>
    <dbReference type="NCBI Taxonomy" id="877455"/>
    <lineage>
        <taxon>Archaea</taxon>
        <taxon>Methanobacteriati</taxon>
        <taxon>Methanobacteriota</taxon>
        <taxon>Methanomada group</taxon>
        <taxon>Methanobacteria</taxon>
        <taxon>Methanobacteriales</taxon>
        <taxon>Methanobacteriaceae</taxon>
        <taxon>Methanobacterium</taxon>
    </lineage>
</organism>
<evidence type="ECO:0000256" key="5">
    <source>
        <dbReference type="HAMAP-Rule" id="MF_02131"/>
    </source>
</evidence>
<evidence type="ECO:0000313" key="7">
    <source>
        <dbReference type="EMBL" id="ADZ08814.1"/>
    </source>
</evidence>
<evidence type="ECO:0000256" key="3">
    <source>
        <dbReference type="ARBA" id="ARBA00022777"/>
    </source>
</evidence>
<dbReference type="UniPathway" id="UPA00065"/>
<dbReference type="EC" id="2.7.6.3" evidence="5"/>
<gene>
    <name evidence="5" type="primary">mptE</name>
    <name evidence="7" type="ordered locus">Metbo_0563</name>
</gene>
<name>F0T9Z1_METLA</name>
<dbReference type="GO" id="GO:0009229">
    <property type="term" value="P:thiamine diphosphate biosynthetic process"/>
    <property type="evidence" value="ECO:0007669"/>
    <property type="project" value="InterPro"/>
</dbReference>
<dbReference type="InterPro" id="IPR027510">
    <property type="entry name" value="HMPDK_MptE"/>
</dbReference>
<dbReference type="GO" id="GO:2001118">
    <property type="term" value="P:tetrahydromethanopterin biosynthetic process"/>
    <property type="evidence" value="ECO:0007669"/>
    <property type="project" value="UniProtKB-UniRule"/>
</dbReference>
<dbReference type="HOGENOM" id="CLU_093043_0_0_2"/>
<dbReference type="SUPFAM" id="SSF63999">
    <property type="entry name" value="Thiamin pyrophosphokinase, catalytic domain"/>
    <property type="match status" value="1"/>
</dbReference>
<keyword evidence="5" id="KW-0460">Magnesium</keyword>
<dbReference type="PANTHER" id="PTHR39648:SF1">
    <property type="entry name" value="6-HYDROXYMETHYL-7,8-DIHYDROPTERIN PYROPHOSPHOKINASE"/>
    <property type="match status" value="1"/>
</dbReference>
<keyword evidence="3 5" id="KW-0418">Kinase</keyword>
<keyword evidence="8" id="KW-1185">Reference proteome</keyword>
<accession>F0T9Z1</accession>
<comment type="pathway">
    <text evidence="5">Cofactor biosynthesis; 5,6,7,8-tetrahydromethanopterin biosynthesis.</text>
</comment>
<proteinExistence type="inferred from homology"/>
<dbReference type="GO" id="GO:0000287">
    <property type="term" value="F:magnesium ion binding"/>
    <property type="evidence" value="ECO:0007669"/>
    <property type="project" value="UniProtKB-UniRule"/>
</dbReference>
<keyword evidence="2 5" id="KW-0547">Nucleotide-binding</keyword>
<keyword evidence="1 5" id="KW-0808">Transferase</keyword>
<comment type="cofactor">
    <cofactor evidence="5">
        <name>Mg(2+)</name>
        <dbReference type="ChEBI" id="CHEBI:18420"/>
    </cofactor>
</comment>
<dbReference type="HAMAP" id="MF_02131">
    <property type="entry name" value="HMPDK_arch"/>
    <property type="match status" value="1"/>
</dbReference>
<dbReference type="GO" id="GO:0005524">
    <property type="term" value="F:ATP binding"/>
    <property type="evidence" value="ECO:0007669"/>
    <property type="project" value="UniProtKB-UniRule"/>
</dbReference>
<dbReference type="PANTHER" id="PTHR39648">
    <property type="entry name" value="6-HYDROXYMETHYL-7,8-DIHYDROPTERIN PYROPHOSPHOKINASE"/>
    <property type="match status" value="1"/>
</dbReference>
<dbReference type="Gene3D" id="3.40.50.10240">
    <property type="entry name" value="Thiamin pyrophosphokinase, catalytic domain"/>
    <property type="match status" value="1"/>
</dbReference>
<dbReference type="GO" id="GO:0003848">
    <property type="term" value="F:2-amino-4-hydroxy-6-hydroxymethyldihydropteridine diphosphokinase activity"/>
    <property type="evidence" value="ECO:0007669"/>
    <property type="project" value="UniProtKB-UniRule"/>
</dbReference>
<reference evidence="7 8" key="2">
    <citation type="journal article" date="2014" name="Int. J. Syst. Evol. Microbiol.">
        <title>Methanobacterium paludis sp. nov. and a novel strain of Methanobacterium lacus isolated from northern peatlands.</title>
        <authorList>
            <person name="Cadillo-Quiroz H."/>
            <person name="Brauer S.L."/>
            <person name="Goodson N."/>
            <person name="Yavitt J.B."/>
            <person name="Zinder S.H."/>
        </authorList>
    </citation>
    <scope>NUCLEOTIDE SEQUENCE [LARGE SCALE GENOMIC DNA]</scope>
    <source>
        <strain evidence="7 8">AL-21</strain>
    </source>
</reference>
<evidence type="ECO:0000256" key="4">
    <source>
        <dbReference type="ARBA" id="ARBA00022840"/>
    </source>
</evidence>
<dbReference type="KEGG" id="mel:Metbo_0563"/>
<evidence type="ECO:0000259" key="6">
    <source>
        <dbReference type="Pfam" id="PF01973"/>
    </source>
</evidence>
<comment type="catalytic activity">
    <reaction evidence="5">
        <text>6-hydroxymethyl-7,8-dihydropterin + ATP = (7,8-dihydropterin-6-yl)methyl diphosphate + AMP + H(+)</text>
        <dbReference type="Rhea" id="RHEA:11412"/>
        <dbReference type="ChEBI" id="CHEBI:15378"/>
        <dbReference type="ChEBI" id="CHEBI:30616"/>
        <dbReference type="ChEBI" id="CHEBI:44841"/>
        <dbReference type="ChEBI" id="CHEBI:72950"/>
        <dbReference type="ChEBI" id="CHEBI:456215"/>
        <dbReference type="EC" id="2.7.6.3"/>
    </reaction>
</comment>
<evidence type="ECO:0000313" key="8">
    <source>
        <dbReference type="Proteomes" id="UP000007490"/>
    </source>
</evidence>
<evidence type="ECO:0000256" key="1">
    <source>
        <dbReference type="ARBA" id="ARBA00022679"/>
    </source>
</evidence>
<sequence length="273" mass="30537">MRRSKYHLLNKLYLVLNQPNCMNLVQWFSWYDEILADFGFDRSADEESAKLLQNLLGDDGLSPTDIKIKENVVIFGAGPSLKENVLEFKQINMENFSVICADGAVTALLEEDIVPEIVVTDLDGNIDDLLTSNHQGSIMVVHAHGNNMETLKKYVPKLENVLGTTQSTPLKNIYNFGGFTDGDRCLFLAGKLKAKNIILAGMDFGKVVTKYSRPDIDGELGHADSIKEKKLQYAKKLVEWMVENEEITICNVSNGETISMVKNIEFSDIPISK</sequence>
<comment type="similarity">
    <text evidence="5">Belongs to the archaeal 6-HMPDK family.</text>
</comment>